<keyword evidence="1" id="KW-0812">Transmembrane</keyword>
<protein>
    <submittedName>
        <fullName evidence="3">Uncharacterized protein</fullName>
    </submittedName>
</protein>
<proteinExistence type="predicted"/>
<keyword evidence="1" id="KW-1133">Transmembrane helix</keyword>
<sequence length="164" mass="17590">MINLSKIVCVLLMCGLMQNAMANTLSSVDMIKGLSTQTQELQALHLKIVTARSIDEARKLALAPTDDAVDALHSASTLMPLSDDIRIAEKRLHDMRQHIKLAANQQQIADEFSGIMLAGLDNDRAVHLGVGKTGCNYSSGETIAIVLGLILGIIPGLILMTVLC</sequence>
<dbReference type="RefSeq" id="WP_087142274.1">
    <property type="nucleotide sequence ID" value="NZ_FUKI01000027.1"/>
</dbReference>
<feature type="chain" id="PRO_5012074170" evidence="2">
    <location>
        <begin position="23"/>
        <end position="164"/>
    </location>
</feature>
<evidence type="ECO:0000313" key="4">
    <source>
        <dbReference type="Proteomes" id="UP000195667"/>
    </source>
</evidence>
<evidence type="ECO:0000256" key="2">
    <source>
        <dbReference type="SAM" id="SignalP"/>
    </source>
</evidence>
<evidence type="ECO:0000256" key="1">
    <source>
        <dbReference type="SAM" id="Phobius"/>
    </source>
</evidence>
<keyword evidence="1" id="KW-0472">Membrane</keyword>
<keyword evidence="4" id="KW-1185">Reference proteome</keyword>
<accession>A0A1R4H0L6</accession>
<keyword evidence="2" id="KW-0732">Signal</keyword>
<feature type="signal peptide" evidence="2">
    <location>
        <begin position="1"/>
        <end position="22"/>
    </location>
</feature>
<feature type="transmembrane region" description="Helical" evidence="1">
    <location>
        <begin position="143"/>
        <end position="163"/>
    </location>
</feature>
<gene>
    <name evidence="3" type="ORF">CRENPOLYSF1_1220006</name>
</gene>
<dbReference type="EMBL" id="FUKI01000027">
    <property type="protein sequence ID" value="SJM89797.1"/>
    <property type="molecule type" value="Genomic_DNA"/>
</dbReference>
<name>A0A1R4H0L6_9GAMM</name>
<dbReference type="Proteomes" id="UP000195667">
    <property type="component" value="Unassembled WGS sequence"/>
</dbReference>
<organism evidence="3 4">
    <name type="scientific">Crenothrix polyspora</name>
    <dbReference type="NCBI Taxonomy" id="360316"/>
    <lineage>
        <taxon>Bacteria</taxon>
        <taxon>Pseudomonadati</taxon>
        <taxon>Pseudomonadota</taxon>
        <taxon>Gammaproteobacteria</taxon>
        <taxon>Methylococcales</taxon>
        <taxon>Crenotrichaceae</taxon>
        <taxon>Crenothrix</taxon>
    </lineage>
</organism>
<dbReference type="OrthoDB" id="5570180at2"/>
<reference evidence="4" key="1">
    <citation type="submission" date="2017-02" db="EMBL/GenBank/DDBJ databases">
        <authorList>
            <person name="Daims H."/>
        </authorList>
    </citation>
    <scope>NUCLEOTIDE SEQUENCE [LARGE SCALE GENOMIC DNA]</scope>
</reference>
<dbReference type="AlphaFoldDB" id="A0A1R4H0L6"/>
<evidence type="ECO:0000313" key="3">
    <source>
        <dbReference type="EMBL" id="SJM89797.1"/>
    </source>
</evidence>